<protein>
    <recommendedName>
        <fullName evidence="4">von Willebrand factor type A domain-containing protein</fullName>
    </recommendedName>
</protein>
<keyword evidence="1" id="KW-0472">Membrane</keyword>
<dbReference type="PANTHER" id="PTHR37947">
    <property type="entry name" value="BLL2462 PROTEIN"/>
    <property type="match status" value="1"/>
</dbReference>
<evidence type="ECO:0008006" key="4">
    <source>
        <dbReference type="Google" id="ProtNLM"/>
    </source>
</evidence>
<keyword evidence="3" id="KW-1185">Reference proteome</keyword>
<sequence length="688" mass="78813">MKIFFEQTNYLLFLLPALVLAGVVVFITYKSKSQAEFYSKPQIILLSSLRFLSVFFLILLLLAPVVQWYQYHRLEPTIIVAIDNSSSMKNSAQESEGLVNKAKQELKGVKTDFWIFGEKANKEPNISFLDARSNYSDLFGEVENSYLPSSVSSMILIGDGIFNTGTDPVFSSQNINFPIYTVGVGDTTKQVDAAILKVVSNPTAFLDDLFPVEINLSFQQLAGKDSKLTIWQDRQLVYETNLTIRNNDFFQQQLVHLKAEKSGIVNYRIETTLFDSEKNATNNSYEFSIRVLDQKQKVLILEHGAHPDIAAITRVLDPQVNIEYDLRNDASGDFNLSKYNLVIMHQLPDANSANSPILQQLLNSRLPILWIFGTETSIDRLNSLQLGFTFENPRGYEYGTGSVNPQFNFFQTNELQVNQMKTWPPLYVPFADVTLSGDWQTLAFQTIQQVDMQRPLISLGRYSGVKTGLIAGEGIWRWRINDLAQNQSSAIFDDLFLKIINYLILKPNEDNFNLFYQTNYMEDQDVTLEAELLNESFEPVTDPEVSIQIKAESGLTYDYVFDKADNHYELNTGNLPVGTYSFQAATQLGDRKFTEEGSFRIDKLQLEQLNLQADFNLLYQIAANTGGEFIRPEKFEELLKLLKRQSELNENRVKQLVFKEFIAMKWLAFLILFLVSVEWFLRKFWGSY</sequence>
<gene>
    <name evidence="2" type="ORF">BC643_0417</name>
</gene>
<feature type="transmembrane region" description="Helical" evidence="1">
    <location>
        <begin position="49"/>
        <end position="69"/>
    </location>
</feature>
<dbReference type="PANTHER" id="PTHR37947:SF1">
    <property type="entry name" value="BLL2462 PROTEIN"/>
    <property type="match status" value="1"/>
</dbReference>
<feature type="transmembrane region" description="Helical" evidence="1">
    <location>
        <begin position="661"/>
        <end position="681"/>
    </location>
</feature>
<dbReference type="EMBL" id="RAPN01000001">
    <property type="protein sequence ID" value="RKD90081.1"/>
    <property type="molecule type" value="Genomic_DNA"/>
</dbReference>
<evidence type="ECO:0000313" key="3">
    <source>
        <dbReference type="Proteomes" id="UP000283387"/>
    </source>
</evidence>
<evidence type="ECO:0000256" key="1">
    <source>
        <dbReference type="SAM" id="Phobius"/>
    </source>
</evidence>
<dbReference type="InterPro" id="IPR036465">
    <property type="entry name" value="vWFA_dom_sf"/>
</dbReference>
<reference evidence="2 3" key="1">
    <citation type="submission" date="2018-09" db="EMBL/GenBank/DDBJ databases">
        <title>Genomic Encyclopedia of Archaeal and Bacterial Type Strains, Phase II (KMG-II): from individual species to whole genera.</title>
        <authorList>
            <person name="Goeker M."/>
        </authorList>
    </citation>
    <scope>NUCLEOTIDE SEQUENCE [LARGE SCALE GENOMIC DNA]</scope>
    <source>
        <strain evidence="2 3">DSM 27148</strain>
    </source>
</reference>
<comment type="caution">
    <text evidence="2">The sequence shown here is derived from an EMBL/GenBank/DDBJ whole genome shotgun (WGS) entry which is preliminary data.</text>
</comment>
<feature type="transmembrane region" description="Helical" evidence="1">
    <location>
        <begin position="12"/>
        <end position="29"/>
    </location>
</feature>
<dbReference type="SUPFAM" id="SSF53300">
    <property type="entry name" value="vWA-like"/>
    <property type="match status" value="1"/>
</dbReference>
<proteinExistence type="predicted"/>
<keyword evidence="1" id="KW-0812">Transmembrane</keyword>
<name>A0A419W3L6_9BACT</name>
<dbReference type="AlphaFoldDB" id="A0A419W3L6"/>
<keyword evidence="1" id="KW-1133">Transmembrane helix</keyword>
<organism evidence="2 3">
    <name type="scientific">Mangrovibacterium diazotrophicum</name>
    <dbReference type="NCBI Taxonomy" id="1261403"/>
    <lineage>
        <taxon>Bacteria</taxon>
        <taxon>Pseudomonadati</taxon>
        <taxon>Bacteroidota</taxon>
        <taxon>Bacteroidia</taxon>
        <taxon>Marinilabiliales</taxon>
        <taxon>Prolixibacteraceae</taxon>
        <taxon>Mangrovibacterium</taxon>
    </lineage>
</organism>
<accession>A0A419W3L6</accession>
<dbReference type="Proteomes" id="UP000283387">
    <property type="component" value="Unassembled WGS sequence"/>
</dbReference>
<evidence type="ECO:0000313" key="2">
    <source>
        <dbReference type="EMBL" id="RKD90081.1"/>
    </source>
</evidence>